<dbReference type="InterPro" id="IPR029033">
    <property type="entry name" value="His_PPase_superfam"/>
</dbReference>
<accession>A0A9W9JXV9</accession>
<reference evidence="2" key="1">
    <citation type="submission" date="2022-11" db="EMBL/GenBank/DDBJ databases">
        <authorList>
            <person name="Petersen C."/>
        </authorList>
    </citation>
    <scope>NUCLEOTIDE SEQUENCE</scope>
    <source>
        <strain evidence="2">IBT 30761</strain>
    </source>
</reference>
<feature type="chain" id="PRO_5040722449" description="Phosphoglycerate mutase family protein" evidence="1">
    <location>
        <begin position="20"/>
        <end position="185"/>
    </location>
</feature>
<gene>
    <name evidence="2" type="ORF">N7532_010182</name>
</gene>
<organism evidence="2 3">
    <name type="scientific">Penicillium argentinense</name>
    <dbReference type="NCBI Taxonomy" id="1131581"/>
    <lineage>
        <taxon>Eukaryota</taxon>
        <taxon>Fungi</taxon>
        <taxon>Dikarya</taxon>
        <taxon>Ascomycota</taxon>
        <taxon>Pezizomycotina</taxon>
        <taxon>Eurotiomycetes</taxon>
        <taxon>Eurotiomycetidae</taxon>
        <taxon>Eurotiales</taxon>
        <taxon>Aspergillaceae</taxon>
        <taxon>Penicillium</taxon>
    </lineage>
</organism>
<sequence length="185" mass="20931">MLLRSALLFFSIWTTVAFAKEYPTAYLIRHGEKPANPDDHDLTLDGVRRAQCLRTVFGAKSKYNISHIMAPTVKWNGEHGRALKTVLPLATDLGLEVDTHCSRKKAECVADAIRSFEGPGNLLIAWRHKNIPDIQEFLGSTDPLVYPDDRFDMIWTIPYPYDKITDIRSEECPGLDTRPGLVAQY</sequence>
<keyword evidence="3" id="KW-1185">Reference proteome</keyword>
<dbReference type="Proteomes" id="UP001149074">
    <property type="component" value="Unassembled WGS sequence"/>
</dbReference>
<evidence type="ECO:0000313" key="3">
    <source>
        <dbReference type="Proteomes" id="UP001149074"/>
    </source>
</evidence>
<dbReference type="SUPFAM" id="SSF53254">
    <property type="entry name" value="Phosphoglycerate mutase-like"/>
    <property type="match status" value="1"/>
</dbReference>
<dbReference type="GO" id="GO:0003824">
    <property type="term" value="F:catalytic activity"/>
    <property type="evidence" value="ECO:0007669"/>
    <property type="project" value="InterPro"/>
</dbReference>
<proteinExistence type="predicted"/>
<dbReference type="AlphaFoldDB" id="A0A9W9JXV9"/>
<dbReference type="OrthoDB" id="425925at2759"/>
<dbReference type="GeneID" id="81361652"/>
<keyword evidence="1" id="KW-0732">Signal</keyword>
<comment type="caution">
    <text evidence="2">The sequence shown here is derived from an EMBL/GenBank/DDBJ whole genome shotgun (WGS) entry which is preliminary data.</text>
</comment>
<evidence type="ECO:0000256" key="1">
    <source>
        <dbReference type="SAM" id="SignalP"/>
    </source>
</evidence>
<protein>
    <recommendedName>
        <fullName evidence="4">Phosphoglycerate mutase family protein</fullName>
    </recommendedName>
</protein>
<name>A0A9W9JXV9_9EURO</name>
<evidence type="ECO:0000313" key="2">
    <source>
        <dbReference type="EMBL" id="KAJ5085411.1"/>
    </source>
</evidence>
<dbReference type="PROSITE" id="PS00175">
    <property type="entry name" value="PG_MUTASE"/>
    <property type="match status" value="1"/>
</dbReference>
<reference evidence="2" key="2">
    <citation type="journal article" date="2023" name="IMA Fungus">
        <title>Comparative genomic study of the Penicillium genus elucidates a diverse pangenome and 15 lateral gene transfer events.</title>
        <authorList>
            <person name="Petersen C."/>
            <person name="Sorensen T."/>
            <person name="Nielsen M.R."/>
            <person name="Sondergaard T.E."/>
            <person name="Sorensen J.L."/>
            <person name="Fitzpatrick D.A."/>
            <person name="Frisvad J.C."/>
            <person name="Nielsen K.L."/>
        </authorList>
    </citation>
    <scope>NUCLEOTIDE SEQUENCE</scope>
    <source>
        <strain evidence="2">IBT 30761</strain>
    </source>
</reference>
<dbReference type="EMBL" id="JAPQKI010000010">
    <property type="protein sequence ID" value="KAJ5085411.1"/>
    <property type="molecule type" value="Genomic_DNA"/>
</dbReference>
<dbReference type="InterPro" id="IPR001345">
    <property type="entry name" value="PG/BPGM_mutase_AS"/>
</dbReference>
<evidence type="ECO:0008006" key="4">
    <source>
        <dbReference type="Google" id="ProtNLM"/>
    </source>
</evidence>
<feature type="signal peptide" evidence="1">
    <location>
        <begin position="1"/>
        <end position="19"/>
    </location>
</feature>
<dbReference type="RefSeq" id="XP_056470089.1">
    <property type="nucleotide sequence ID" value="XM_056622673.1"/>
</dbReference>